<dbReference type="EC" id="2.1.1.100" evidence="5"/>
<evidence type="ECO:0000313" key="7">
    <source>
        <dbReference type="EMBL" id="KAJ8494448.1"/>
    </source>
</evidence>
<keyword evidence="2" id="KW-0812">Transmembrane</keyword>
<dbReference type="Gene3D" id="1.20.120.1630">
    <property type="match status" value="1"/>
</dbReference>
<dbReference type="Proteomes" id="UP001215151">
    <property type="component" value="Unassembled WGS sequence"/>
</dbReference>
<name>A0AAD7XGT6_9APHY</name>
<dbReference type="PANTHER" id="PTHR12714">
    <property type="entry name" value="PROTEIN-S ISOPRENYLCYSTEINE O-METHYLTRANSFERASE"/>
    <property type="match status" value="1"/>
</dbReference>
<comment type="subcellular location">
    <subcellularLocation>
        <location evidence="5">Endoplasmic reticulum membrane</location>
        <topology evidence="5">Multi-pass membrane protein</topology>
    </subcellularLocation>
    <subcellularLocation>
        <location evidence="1">Membrane</location>
        <topology evidence="1">Multi-pass membrane protein</topology>
    </subcellularLocation>
</comment>
<sequence length="351" mass="39228">MLLLKLFLLASSTVVFTRAMHPPKRAVSHPDKVYKGQPFEHVVRFLAYLVWVAALPSIASAVLLVLRTLKPEVAPLLCPASPDDIEPLKHISPRFLAGSILVLTGGSYRLWAFHQLGELFTYELTIKKEHSLVTSGPYAYVRHPSYTGVILLLIGQQLMQFGETGYVPYCGIAGTPFGLVVRSWPFIAVFGALSLFRRCVVEDAQLKEKFGRSLRFEMVVSSFSAKAYSHESAAAATAVPLTSEPHAEFRRMRRDSRNSSQVGLGFDLFEGLTWKAANSMSDKKSGSNKTSDAYVPKSNNQYYQSFGGYNNFMHSYGLKPWNDDDVQEGKAIIEAFREGDRLEWEEAQKKS</sequence>
<keyword evidence="8" id="KW-1185">Reference proteome</keyword>
<feature type="chain" id="PRO_5042058644" description="Protein-S-isoprenylcysteine O-methyltransferase" evidence="6">
    <location>
        <begin position="20"/>
        <end position="351"/>
    </location>
</feature>
<gene>
    <name evidence="7" type="ORF">ONZ51_g2317</name>
</gene>
<keyword evidence="5" id="KW-0808">Transferase</keyword>
<protein>
    <recommendedName>
        <fullName evidence="5">Protein-S-isoprenylcysteine O-methyltransferase</fullName>
        <ecNumber evidence="5">2.1.1.100</ecNumber>
    </recommendedName>
</protein>
<dbReference type="GO" id="GO:0004671">
    <property type="term" value="F:protein C-terminal S-isoprenylcysteine carboxyl O-methyltransferase activity"/>
    <property type="evidence" value="ECO:0007669"/>
    <property type="project" value="UniProtKB-EC"/>
</dbReference>
<dbReference type="GO" id="GO:0005789">
    <property type="term" value="C:endoplasmic reticulum membrane"/>
    <property type="evidence" value="ECO:0007669"/>
    <property type="project" value="UniProtKB-SubCell"/>
</dbReference>
<dbReference type="GO" id="GO:0032259">
    <property type="term" value="P:methylation"/>
    <property type="evidence" value="ECO:0007669"/>
    <property type="project" value="UniProtKB-KW"/>
</dbReference>
<keyword evidence="6" id="KW-0732">Signal</keyword>
<dbReference type="InterPro" id="IPR007269">
    <property type="entry name" value="ICMT_MeTrfase"/>
</dbReference>
<dbReference type="PANTHER" id="PTHR12714:SF24">
    <property type="entry name" value="SLR1182 PROTEIN"/>
    <property type="match status" value="1"/>
</dbReference>
<reference evidence="7" key="1">
    <citation type="submission" date="2022-11" db="EMBL/GenBank/DDBJ databases">
        <title>Genome Sequence of Cubamyces cubensis.</title>
        <authorList>
            <person name="Buettner E."/>
        </authorList>
    </citation>
    <scope>NUCLEOTIDE SEQUENCE</scope>
    <source>
        <strain evidence="7">MPL-01</strain>
    </source>
</reference>
<feature type="signal peptide" evidence="6">
    <location>
        <begin position="1"/>
        <end position="19"/>
    </location>
</feature>
<evidence type="ECO:0000313" key="8">
    <source>
        <dbReference type="Proteomes" id="UP001215151"/>
    </source>
</evidence>
<evidence type="ECO:0000256" key="2">
    <source>
        <dbReference type="ARBA" id="ARBA00022692"/>
    </source>
</evidence>
<dbReference type="AlphaFoldDB" id="A0AAD7XGT6"/>
<accession>A0AAD7XGT6</accession>
<evidence type="ECO:0000256" key="6">
    <source>
        <dbReference type="SAM" id="SignalP"/>
    </source>
</evidence>
<organism evidence="7 8">
    <name type="scientific">Trametes cubensis</name>
    <dbReference type="NCBI Taxonomy" id="1111947"/>
    <lineage>
        <taxon>Eukaryota</taxon>
        <taxon>Fungi</taxon>
        <taxon>Dikarya</taxon>
        <taxon>Basidiomycota</taxon>
        <taxon>Agaricomycotina</taxon>
        <taxon>Agaricomycetes</taxon>
        <taxon>Polyporales</taxon>
        <taxon>Polyporaceae</taxon>
        <taxon>Trametes</taxon>
    </lineage>
</organism>
<evidence type="ECO:0000256" key="3">
    <source>
        <dbReference type="ARBA" id="ARBA00022989"/>
    </source>
</evidence>
<evidence type="ECO:0000256" key="1">
    <source>
        <dbReference type="ARBA" id="ARBA00004141"/>
    </source>
</evidence>
<keyword evidence="4" id="KW-0472">Membrane</keyword>
<evidence type="ECO:0000256" key="5">
    <source>
        <dbReference type="RuleBase" id="RU362022"/>
    </source>
</evidence>
<dbReference type="Pfam" id="PF04140">
    <property type="entry name" value="ICMT"/>
    <property type="match status" value="1"/>
</dbReference>
<evidence type="ECO:0000256" key="4">
    <source>
        <dbReference type="ARBA" id="ARBA00023136"/>
    </source>
</evidence>
<proteinExistence type="inferred from homology"/>
<keyword evidence="5" id="KW-0256">Endoplasmic reticulum</keyword>
<comment type="similarity">
    <text evidence="5">Belongs to the class VI-like SAM-binding methyltransferase superfamily. Isoprenylcysteine carboxyl methyltransferase family.</text>
</comment>
<keyword evidence="5" id="KW-0949">S-adenosyl-L-methionine</keyword>
<keyword evidence="5" id="KW-0489">Methyltransferase</keyword>
<comment type="catalytic activity">
    <reaction evidence="5">
        <text>[protein]-C-terminal S-[(2E,6E)-farnesyl]-L-cysteine + S-adenosyl-L-methionine = [protein]-C-terminal S-[(2E,6E)-farnesyl]-L-cysteine methyl ester + S-adenosyl-L-homocysteine</text>
        <dbReference type="Rhea" id="RHEA:21672"/>
        <dbReference type="Rhea" id="RHEA-COMP:12125"/>
        <dbReference type="Rhea" id="RHEA-COMP:12126"/>
        <dbReference type="ChEBI" id="CHEBI:57856"/>
        <dbReference type="ChEBI" id="CHEBI:59789"/>
        <dbReference type="ChEBI" id="CHEBI:90510"/>
        <dbReference type="ChEBI" id="CHEBI:90511"/>
        <dbReference type="EC" id="2.1.1.100"/>
    </reaction>
</comment>
<comment type="caution">
    <text evidence="7">The sequence shown here is derived from an EMBL/GenBank/DDBJ whole genome shotgun (WGS) entry which is preliminary data.</text>
</comment>
<dbReference type="EMBL" id="JAPEVG010000036">
    <property type="protein sequence ID" value="KAJ8494448.1"/>
    <property type="molecule type" value="Genomic_DNA"/>
</dbReference>
<keyword evidence="3" id="KW-1133">Transmembrane helix</keyword>